<gene>
    <name evidence="5" type="ordered locus">Xcel_2799</name>
</gene>
<dbReference type="RefSeq" id="WP_012879555.1">
    <property type="nucleotide sequence ID" value="NC_013530.1"/>
</dbReference>
<dbReference type="STRING" id="446471.Xcel_2799"/>
<dbReference type="CDD" id="cd06267">
    <property type="entry name" value="PBP1_LacI_sugar_binding-like"/>
    <property type="match status" value="1"/>
</dbReference>
<dbReference type="InterPro" id="IPR046335">
    <property type="entry name" value="LacI/GalR-like_sensor"/>
</dbReference>
<dbReference type="Pfam" id="PF00356">
    <property type="entry name" value="LacI"/>
    <property type="match status" value="1"/>
</dbReference>
<dbReference type="PROSITE" id="PS50932">
    <property type="entry name" value="HTH_LACI_2"/>
    <property type="match status" value="1"/>
</dbReference>
<dbReference type="GO" id="GO:0000976">
    <property type="term" value="F:transcription cis-regulatory region binding"/>
    <property type="evidence" value="ECO:0007669"/>
    <property type="project" value="TreeGrafter"/>
</dbReference>
<dbReference type="HOGENOM" id="CLU_037628_6_4_11"/>
<dbReference type="InterPro" id="IPR000843">
    <property type="entry name" value="HTH_LacI"/>
</dbReference>
<dbReference type="EMBL" id="CP001821">
    <property type="protein sequence ID" value="ACZ31813.1"/>
    <property type="molecule type" value="Genomic_DNA"/>
</dbReference>
<organism evidence="5 6">
    <name type="scientific">Xylanimonas cellulosilytica (strain DSM 15894 / JCM 12276 / CECT 5975 / KCTC 9989 / LMG 20990 / NBRC 107835 / XIL07)</name>
    <dbReference type="NCBI Taxonomy" id="446471"/>
    <lineage>
        <taxon>Bacteria</taxon>
        <taxon>Bacillati</taxon>
        <taxon>Actinomycetota</taxon>
        <taxon>Actinomycetes</taxon>
        <taxon>Micrococcales</taxon>
        <taxon>Promicromonosporaceae</taxon>
        <taxon>Xylanimonas</taxon>
    </lineage>
</organism>
<evidence type="ECO:0000256" key="1">
    <source>
        <dbReference type="ARBA" id="ARBA00023015"/>
    </source>
</evidence>
<dbReference type="SUPFAM" id="SSF53822">
    <property type="entry name" value="Periplasmic binding protein-like I"/>
    <property type="match status" value="1"/>
</dbReference>
<dbReference type="eggNOG" id="COG1609">
    <property type="taxonomic scope" value="Bacteria"/>
</dbReference>
<proteinExistence type="predicted"/>
<keyword evidence="6" id="KW-1185">Reference proteome</keyword>
<dbReference type="PANTHER" id="PTHR30146:SF109">
    <property type="entry name" value="HTH-TYPE TRANSCRIPTIONAL REGULATOR GALS"/>
    <property type="match status" value="1"/>
</dbReference>
<dbReference type="GO" id="GO:0008784">
    <property type="term" value="F:alanine racemase activity"/>
    <property type="evidence" value="ECO:0007669"/>
    <property type="project" value="UniProtKB-EC"/>
</dbReference>
<dbReference type="OrthoDB" id="3510266at2"/>
<accession>D1BYE1</accession>
<keyword evidence="1" id="KW-0805">Transcription regulation</keyword>
<feature type="domain" description="HTH lacI-type" evidence="4">
    <location>
        <begin position="7"/>
        <end position="61"/>
    </location>
</feature>
<evidence type="ECO:0000256" key="3">
    <source>
        <dbReference type="ARBA" id="ARBA00023163"/>
    </source>
</evidence>
<dbReference type="Gene3D" id="1.10.260.40">
    <property type="entry name" value="lambda repressor-like DNA-binding domains"/>
    <property type="match status" value="1"/>
</dbReference>
<dbReference type="Pfam" id="PF13377">
    <property type="entry name" value="Peripla_BP_3"/>
    <property type="match status" value="1"/>
</dbReference>
<evidence type="ECO:0000313" key="6">
    <source>
        <dbReference type="Proteomes" id="UP000002255"/>
    </source>
</evidence>
<dbReference type="PANTHER" id="PTHR30146">
    <property type="entry name" value="LACI-RELATED TRANSCRIPTIONAL REPRESSOR"/>
    <property type="match status" value="1"/>
</dbReference>
<dbReference type="KEGG" id="xce:Xcel_2799"/>
<evidence type="ECO:0000259" key="4">
    <source>
        <dbReference type="PROSITE" id="PS50932"/>
    </source>
</evidence>
<keyword evidence="5" id="KW-0413">Isomerase</keyword>
<dbReference type="InterPro" id="IPR028082">
    <property type="entry name" value="Peripla_BP_I"/>
</dbReference>
<dbReference type="Gene3D" id="3.40.50.2300">
    <property type="match status" value="2"/>
</dbReference>
<dbReference type="GO" id="GO:0003700">
    <property type="term" value="F:DNA-binding transcription factor activity"/>
    <property type="evidence" value="ECO:0007669"/>
    <property type="project" value="TreeGrafter"/>
</dbReference>
<evidence type="ECO:0000256" key="2">
    <source>
        <dbReference type="ARBA" id="ARBA00023125"/>
    </source>
</evidence>
<dbReference type="AlphaFoldDB" id="D1BYE1"/>
<dbReference type="PROSITE" id="PS00356">
    <property type="entry name" value="HTH_LACI_1"/>
    <property type="match status" value="1"/>
</dbReference>
<reference evidence="5 6" key="2">
    <citation type="journal article" date="2010" name="Stand. Genomic Sci.">
        <title>Complete genome sequence of Xylanimonas cellulosilytica type strain (XIL07).</title>
        <authorList>
            <person name="Foster B."/>
            <person name="Pukall R."/>
            <person name="Abt B."/>
            <person name="Nolan M."/>
            <person name="Glavina Del Rio T."/>
            <person name="Chen F."/>
            <person name="Lucas S."/>
            <person name="Tice H."/>
            <person name="Pitluck S."/>
            <person name="Cheng J.-F."/>
            <person name="Chertkov O."/>
            <person name="Brettin T."/>
            <person name="Han C."/>
            <person name="Detter J.C."/>
            <person name="Bruce D."/>
            <person name="Goodwin L."/>
            <person name="Ivanova N."/>
            <person name="Mavromatis K."/>
            <person name="Pati A."/>
            <person name="Mikhailova N."/>
            <person name="Chen A."/>
            <person name="Palaniappan K."/>
            <person name="Land M."/>
            <person name="Hauser L."/>
            <person name="Chang Y.-J."/>
            <person name="Jeffries C.D."/>
            <person name="Chain P."/>
            <person name="Rohde M."/>
            <person name="Goeker M."/>
            <person name="Bristow J."/>
            <person name="Eisen J.A."/>
            <person name="Markowitz V."/>
            <person name="Hugenholtz P."/>
            <person name="Kyrpides N.C."/>
            <person name="Klenk H.-P."/>
            <person name="Lapidus A."/>
        </authorList>
    </citation>
    <scope>NUCLEOTIDE SEQUENCE [LARGE SCALE GENOMIC DNA]</scope>
    <source>
        <strain evidence="6">DSM 15894 / CECT 5975 / LMG 20990 / XIL07</strain>
    </source>
</reference>
<protein>
    <submittedName>
        <fullName evidence="5">Transcriptional regulator, LacI family</fullName>
        <ecNumber evidence="5">5.1.1.1</ecNumber>
    </submittedName>
</protein>
<evidence type="ECO:0000313" key="5">
    <source>
        <dbReference type="EMBL" id="ACZ31813.1"/>
    </source>
</evidence>
<name>D1BYE1_XYLCX</name>
<dbReference type="Proteomes" id="UP000002255">
    <property type="component" value="Chromosome"/>
</dbReference>
<reference evidence="6" key="1">
    <citation type="submission" date="2009-11" db="EMBL/GenBank/DDBJ databases">
        <title>The complete chromosome of Xylanimonas cellulosilytica DSM 15894.</title>
        <authorList>
            <consortium name="US DOE Joint Genome Institute (JGI-PGF)"/>
            <person name="Lucas S."/>
            <person name="Copeland A."/>
            <person name="Lapidus A."/>
            <person name="Glavina del Rio T."/>
            <person name="Dalin E."/>
            <person name="Tice H."/>
            <person name="Bruce D."/>
            <person name="Goodwin L."/>
            <person name="Pitluck S."/>
            <person name="Kyrpides N."/>
            <person name="Mavromatis K."/>
            <person name="Ivanova N."/>
            <person name="Mikhailova N."/>
            <person name="Foster B."/>
            <person name="Clum A."/>
            <person name="Brettin T."/>
            <person name="Detter J.C."/>
            <person name="Han C."/>
            <person name="Larimer F."/>
            <person name="Land M."/>
            <person name="Hauser L."/>
            <person name="Markowitz V."/>
            <person name="Cheng J.F."/>
            <person name="Hugenholtz P."/>
            <person name="Woyke T."/>
            <person name="Wu D."/>
            <person name="Gehrich-Schroeter G."/>
            <person name="Schneider S."/>
            <person name="Pukall S.R."/>
            <person name="Klenk H.P."/>
            <person name="Eisen J.A."/>
        </authorList>
    </citation>
    <scope>NUCLEOTIDE SEQUENCE [LARGE SCALE GENOMIC DNA]</scope>
    <source>
        <strain evidence="6">DSM 15894 / CECT 5975 / LMG 20990 / XIL07</strain>
    </source>
</reference>
<dbReference type="SMART" id="SM00354">
    <property type="entry name" value="HTH_LACI"/>
    <property type="match status" value="1"/>
</dbReference>
<dbReference type="InterPro" id="IPR010982">
    <property type="entry name" value="Lambda_DNA-bd_dom_sf"/>
</dbReference>
<dbReference type="CDD" id="cd01392">
    <property type="entry name" value="HTH_LacI"/>
    <property type="match status" value="1"/>
</dbReference>
<keyword evidence="3" id="KW-0804">Transcription</keyword>
<dbReference type="SUPFAM" id="SSF47413">
    <property type="entry name" value="lambda repressor-like DNA-binding domains"/>
    <property type="match status" value="1"/>
</dbReference>
<keyword evidence="2" id="KW-0238">DNA-binding</keyword>
<dbReference type="EC" id="5.1.1.1" evidence="5"/>
<sequence length="340" mass="36332">MAEPNVMNMADIARIAGVSMATASRALNDAPGVAPATRARVQQVADELHYVVSPEASSLSGGSKNRVGVVTDRLSRWFFGAALEGVESELRKAGLDLLLYRVGDASDRREFFRRLPARRKVDAVIVIGIPVSEDERQRLELVGVPIVVAGGRLEPYPYVAIDDVLAGSQAMGHLLYLGHRRIAMIDDLSPHEDPWPTVGRRGAYLAALESAGITPDPALLVPVPWGASGGAEAMERLLSLPEPPTAVLAHSDEIAFGALQTLRRAGVRVPADVSVIGVDDDPFAATVDLTTVHQDPWEVGRLAALKTIAILRGEEVERATVLPSRLVPRGSTGPPRPSPE</sequence>